<accession>A0A9I9EH29</accession>
<reference evidence="1" key="1">
    <citation type="submission" date="2023-03" db="UniProtKB">
        <authorList>
            <consortium name="EnsemblPlants"/>
        </authorList>
    </citation>
    <scope>IDENTIFICATION</scope>
</reference>
<evidence type="ECO:0000313" key="1">
    <source>
        <dbReference type="EnsemblPlants" id="MELO3C033363.2.1"/>
    </source>
</evidence>
<protein>
    <submittedName>
        <fullName evidence="1">Uncharacterized protein</fullName>
    </submittedName>
</protein>
<proteinExistence type="predicted"/>
<organism evidence="1">
    <name type="scientific">Cucumis melo</name>
    <name type="common">Muskmelon</name>
    <dbReference type="NCBI Taxonomy" id="3656"/>
    <lineage>
        <taxon>Eukaryota</taxon>
        <taxon>Viridiplantae</taxon>
        <taxon>Streptophyta</taxon>
        <taxon>Embryophyta</taxon>
        <taxon>Tracheophyta</taxon>
        <taxon>Spermatophyta</taxon>
        <taxon>Magnoliopsida</taxon>
        <taxon>eudicotyledons</taxon>
        <taxon>Gunneridae</taxon>
        <taxon>Pentapetalae</taxon>
        <taxon>rosids</taxon>
        <taxon>fabids</taxon>
        <taxon>Cucurbitales</taxon>
        <taxon>Cucurbitaceae</taxon>
        <taxon>Benincaseae</taxon>
        <taxon>Cucumis</taxon>
    </lineage>
</organism>
<dbReference type="Gramene" id="MELO3C033363.2.1">
    <property type="protein sequence ID" value="MELO3C033363.2.1"/>
    <property type="gene ID" value="MELO3C033363.2"/>
</dbReference>
<dbReference type="AlphaFoldDB" id="A0A9I9EH29"/>
<sequence length="39" mass="4297">MPSTARRHPSSPLKLISTIVKGTAPQTIFGPRRLPPKCR</sequence>
<dbReference type="EnsemblPlants" id="MELO3C033363.2.1">
    <property type="protein sequence ID" value="MELO3C033363.2.1"/>
    <property type="gene ID" value="MELO3C033363.2"/>
</dbReference>
<name>A0A9I9EH29_CUCME</name>